<comment type="caution">
    <text evidence="1">The sequence shown here is derived from an EMBL/GenBank/DDBJ whole genome shotgun (WGS) entry which is preliminary data.</text>
</comment>
<proteinExistence type="predicted"/>
<dbReference type="EMBL" id="JAFLND010000002">
    <property type="protein sequence ID" value="MBO0330833.1"/>
    <property type="molecule type" value="Genomic_DNA"/>
</dbReference>
<evidence type="ECO:0000313" key="1">
    <source>
        <dbReference type="EMBL" id="MBO0330833.1"/>
    </source>
</evidence>
<reference evidence="1 2" key="1">
    <citation type="submission" date="2021-03" db="EMBL/GenBank/DDBJ databases">
        <title>Muricauda sp. CAU 1631 isolated from Incheon.</title>
        <authorList>
            <person name="Kim W."/>
        </authorList>
    </citation>
    <scope>NUCLEOTIDE SEQUENCE [LARGE SCALE GENOMIC DNA]</scope>
    <source>
        <strain evidence="1 2">CAU 1631</strain>
    </source>
</reference>
<dbReference type="Proteomes" id="UP000664163">
    <property type="component" value="Unassembled WGS sequence"/>
</dbReference>
<keyword evidence="2" id="KW-1185">Reference proteome</keyword>
<gene>
    <name evidence="1" type="ORF">J0X13_09740</name>
</gene>
<evidence type="ECO:0000313" key="2">
    <source>
        <dbReference type="Proteomes" id="UP000664163"/>
    </source>
</evidence>
<organism evidence="1 2">
    <name type="scientific">[Muricauda] lutisoli</name>
    <dbReference type="NCBI Taxonomy" id="2816035"/>
    <lineage>
        <taxon>Bacteria</taxon>
        <taxon>Pseudomonadati</taxon>
        <taxon>Bacteroidota</taxon>
        <taxon>Flavobacteriia</taxon>
        <taxon>Flavobacteriales</taxon>
        <taxon>Flavobacteriaceae</taxon>
        <taxon>Allomuricauda</taxon>
    </lineage>
</organism>
<sequence>MMNFKNILTYLIVPFLIISCWPKELEETGMIVINNGLDKNVQMRFFRNSIPSGPEIVSKTGKGEIFRGEDTSTLVVINQILQADSIALIFDNERIETHFLHTVAPEGHSLFSNDSYIHEGNKSTYTIDAKNYINATPCNGPCY</sequence>
<protein>
    <submittedName>
        <fullName evidence="1">Uncharacterized protein</fullName>
    </submittedName>
</protein>
<dbReference type="PROSITE" id="PS51257">
    <property type="entry name" value="PROKAR_LIPOPROTEIN"/>
    <property type="match status" value="1"/>
</dbReference>
<name>A0ABS3EXH7_9FLAO</name>
<accession>A0ABS3EXH7</accession>